<evidence type="ECO:0000313" key="1">
    <source>
        <dbReference type="EMBL" id="QJB01788.1"/>
    </source>
</evidence>
<sequence>MQKYKLEYGGMGESGFFDFYRREDVMALVKAVRDFITIDDEIHSTPSGENWPIIEERAERYTEARKNLLLFIKSIEKSG</sequence>
<name>A0A6M3M2V1_9ZZZZ</name>
<proteinExistence type="predicted"/>
<reference evidence="1" key="1">
    <citation type="submission" date="2020-03" db="EMBL/GenBank/DDBJ databases">
        <title>The deep terrestrial virosphere.</title>
        <authorList>
            <person name="Holmfeldt K."/>
            <person name="Nilsson E."/>
            <person name="Simone D."/>
            <person name="Lopez-Fernandez M."/>
            <person name="Wu X."/>
            <person name="de Brujin I."/>
            <person name="Lundin D."/>
            <person name="Andersson A."/>
            <person name="Bertilsson S."/>
            <person name="Dopson M."/>
        </authorList>
    </citation>
    <scope>NUCLEOTIDE SEQUENCE</scope>
    <source>
        <strain evidence="1">MM171B02004</strain>
    </source>
</reference>
<organism evidence="1">
    <name type="scientific">viral metagenome</name>
    <dbReference type="NCBI Taxonomy" id="1070528"/>
    <lineage>
        <taxon>unclassified sequences</taxon>
        <taxon>metagenomes</taxon>
        <taxon>organismal metagenomes</taxon>
    </lineage>
</organism>
<accession>A0A6M3M2V1</accession>
<gene>
    <name evidence="1" type="ORF">MM171B02004_0007</name>
</gene>
<protein>
    <submittedName>
        <fullName evidence="1">Uncharacterized protein</fullName>
    </submittedName>
</protein>
<dbReference type="AlphaFoldDB" id="A0A6M3M2V1"/>
<dbReference type="EMBL" id="MT143733">
    <property type="protein sequence ID" value="QJB01788.1"/>
    <property type="molecule type" value="Genomic_DNA"/>
</dbReference>